<accession>A0AAC9LC39</accession>
<feature type="region of interest" description="Disordered" evidence="1">
    <location>
        <begin position="115"/>
        <end position="143"/>
    </location>
</feature>
<dbReference type="Pfam" id="PF21307">
    <property type="entry name" value="Glyco_hydro_95_C"/>
    <property type="match status" value="1"/>
</dbReference>
<evidence type="ECO:0000259" key="2">
    <source>
        <dbReference type="Pfam" id="PF14498"/>
    </source>
</evidence>
<dbReference type="InterPro" id="IPR012341">
    <property type="entry name" value="6hp_glycosidase-like_sf"/>
</dbReference>
<dbReference type="InterPro" id="IPR049053">
    <property type="entry name" value="AFCA-like_C"/>
</dbReference>
<dbReference type="PANTHER" id="PTHR31084">
    <property type="entry name" value="ALPHA-L-FUCOSIDASE 2"/>
    <property type="match status" value="1"/>
</dbReference>
<dbReference type="SUPFAM" id="SSF48208">
    <property type="entry name" value="Six-hairpin glycosidases"/>
    <property type="match status" value="1"/>
</dbReference>
<name>A0AAC9LC39_9PSEU</name>
<sequence>MRQQPSASARPSRSGFSGVTRADHWERGLISGNGVQGAAMFGSAHEHRLTVTHERLFRPVHPPRDPPDTAAVLPELRALILDGRPQQAAERVERIAREEGYRALHFTDPLVPGVTLSIDTPPADTRADGVRAAADDGPRHDVDFGSGLTSTRWAGRDRSAFVSRDADVVVFRLRAVDGARLTGAVALTVPAGDGVPPSRVRRSARPAPERPMAAGAGGEQTAPGGAAVELTYAMTFLDSFPGGVRGVRAEARVIRTGGTAEIDGETLRFVDATELLVLLRLTVDHEGEPAVPVAPAAPPLADLPADAEALLAAHARRHAALFDTVRLELGDPLTAPRTVEELLAERGSTALIQLAFDAGRHNIISSTGLLPPTLQGVWQGDWEPAWSSDWTLDGNVQSALACLLVTGNAELLLPFFDLLEAHLADFRHNARRLYGAAGILLPPRTSPTHGLHNHFSAEFCLTFWTAGAAWAARYYHDYWLYTGDREFLITRALPFMTEAADFYAELLHGASGDRPDGEQAGAAPLSFVPSYSPENHPANTGSQACVDATMDVAAVACLLRNLISAAEHAPAAVPPDRVRRWSALLARLPAYRIADDGSLAEWIAPGQDENHAHRHASQLYPLWFESDPAFVDPALRTAARVTIERRLAWRTGEAGDAGDMAFGLVQLGLAAAQLGLAEHAHDIVTRLTGDYWWPNLASTHDVDRLFNVDVSGGLPAVVAAMLVRSSPGLLSLLPALPAAWPTGTVRGLRGRGGTTVERLHWAPGRVEARVSGPPEASLRLVLPRIGRLSVAGGRIEPTDDPCAHLVTTTAETMSITLTEAGPLSHSTEHEAR</sequence>
<feature type="domain" description="Glycosyl hydrolase family 95 catalytic" evidence="4">
    <location>
        <begin position="308"/>
        <end position="722"/>
    </location>
</feature>
<dbReference type="GO" id="GO:0004560">
    <property type="term" value="F:alpha-L-fucosidase activity"/>
    <property type="evidence" value="ECO:0007669"/>
    <property type="project" value="TreeGrafter"/>
</dbReference>
<keyword evidence="5" id="KW-0378">Hydrolase</keyword>
<dbReference type="Gene3D" id="1.50.10.10">
    <property type="match status" value="1"/>
</dbReference>
<dbReference type="Pfam" id="PF22124">
    <property type="entry name" value="Glyco_hydro_95_cat"/>
    <property type="match status" value="1"/>
</dbReference>
<feature type="domain" description="Glycosyl hydrolase family 95 N-terminal" evidence="2">
    <location>
        <begin position="22"/>
        <end position="280"/>
    </location>
</feature>
<protein>
    <submittedName>
        <fullName evidence="5">Glycosyl hydrolase family 65, N-terminal domain</fullName>
    </submittedName>
</protein>
<dbReference type="PANTHER" id="PTHR31084:SF0">
    <property type="entry name" value="ALPHA-L-FUCOSIDASE 2"/>
    <property type="match status" value="1"/>
</dbReference>
<dbReference type="EMBL" id="CP016076">
    <property type="protein sequence ID" value="APU14576.1"/>
    <property type="molecule type" value="Genomic_DNA"/>
</dbReference>
<dbReference type="InterPro" id="IPR054363">
    <property type="entry name" value="GH95_cat"/>
</dbReference>
<dbReference type="AlphaFoldDB" id="A0AAC9LC39"/>
<feature type="compositionally biased region" description="Basic and acidic residues" evidence="1">
    <location>
        <begin position="125"/>
        <end position="143"/>
    </location>
</feature>
<keyword evidence="6" id="KW-1185">Reference proteome</keyword>
<dbReference type="InterPro" id="IPR027414">
    <property type="entry name" value="GH95_N_dom"/>
</dbReference>
<evidence type="ECO:0000313" key="5">
    <source>
        <dbReference type="EMBL" id="APU14576.1"/>
    </source>
</evidence>
<dbReference type="KEGG" id="acad:UA74_12580"/>
<evidence type="ECO:0000313" key="6">
    <source>
        <dbReference type="Proteomes" id="UP000185511"/>
    </source>
</evidence>
<dbReference type="Pfam" id="PF14498">
    <property type="entry name" value="Glyco_hyd_65N_2"/>
    <property type="match status" value="1"/>
</dbReference>
<dbReference type="RefSeq" id="WP_075764408.1">
    <property type="nucleotide sequence ID" value="NZ_CP016076.1"/>
</dbReference>
<evidence type="ECO:0000256" key="1">
    <source>
        <dbReference type="SAM" id="MobiDB-lite"/>
    </source>
</evidence>
<dbReference type="Proteomes" id="UP000185511">
    <property type="component" value="Chromosome"/>
</dbReference>
<gene>
    <name evidence="5" type="ORF">UA74_12580</name>
</gene>
<feature type="region of interest" description="Disordered" evidence="1">
    <location>
        <begin position="1"/>
        <end position="20"/>
    </location>
</feature>
<organism evidence="5 6">
    <name type="scientific">Actinoalloteichus fjordicus</name>
    <dbReference type="NCBI Taxonomy" id="1612552"/>
    <lineage>
        <taxon>Bacteria</taxon>
        <taxon>Bacillati</taxon>
        <taxon>Actinomycetota</taxon>
        <taxon>Actinomycetes</taxon>
        <taxon>Pseudonocardiales</taxon>
        <taxon>Pseudonocardiaceae</taxon>
        <taxon>Actinoalloteichus</taxon>
    </lineage>
</organism>
<evidence type="ECO:0000259" key="4">
    <source>
        <dbReference type="Pfam" id="PF22124"/>
    </source>
</evidence>
<feature type="domain" description="Alpha fucosidase A-like C-terminal" evidence="3">
    <location>
        <begin position="725"/>
        <end position="767"/>
    </location>
</feature>
<proteinExistence type="predicted"/>
<feature type="compositionally biased region" description="Polar residues" evidence="1">
    <location>
        <begin position="1"/>
        <end position="17"/>
    </location>
</feature>
<dbReference type="InterPro" id="IPR008928">
    <property type="entry name" value="6-hairpin_glycosidase_sf"/>
</dbReference>
<dbReference type="GO" id="GO:0005975">
    <property type="term" value="P:carbohydrate metabolic process"/>
    <property type="evidence" value="ECO:0007669"/>
    <property type="project" value="InterPro"/>
</dbReference>
<reference evidence="6" key="1">
    <citation type="submission" date="2016-06" db="EMBL/GenBank/DDBJ databases">
        <title>Complete genome sequence of Actinoalloteichus fjordicus DSM 46855 (=ADI127-17), type strain of the new species Actinoalloteichus fjordicus.</title>
        <authorList>
            <person name="Ruckert C."/>
            <person name="Nouioui I."/>
            <person name="Willmese J."/>
            <person name="van Wezel G."/>
            <person name="Klenk H.-P."/>
            <person name="Kalinowski J."/>
            <person name="Zotchev S.B."/>
        </authorList>
    </citation>
    <scope>NUCLEOTIDE SEQUENCE [LARGE SCALE GENOMIC DNA]</scope>
    <source>
        <strain evidence="6">ADI127-7</strain>
    </source>
</reference>
<evidence type="ECO:0000259" key="3">
    <source>
        <dbReference type="Pfam" id="PF21307"/>
    </source>
</evidence>
<feature type="region of interest" description="Disordered" evidence="1">
    <location>
        <begin position="194"/>
        <end position="222"/>
    </location>
</feature>